<dbReference type="SUPFAM" id="SSF48371">
    <property type="entry name" value="ARM repeat"/>
    <property type="match status" value="1"/>
</dbReference>
<dbReference type="GO" id="GO:0043161">
    <property type="term" value="P:proteasome-mediated ubiquitin-dependent protein catabolic process"/>
    <property type="evidence" value="ECO:0007669"/>
    <property type="project" value="TreeGrafter"/>
</dbReference>
<dbReference type="GO" id="GO:0030234">
    <property type="term" value="F:enzyme regulator activity"/>
    <property type="evidence" value="ECO:0007669"/>
    <property type="project" value="UniProtKB-UniRule"/>
</dbReference>
<dbReference type="GO" id="GO:0042176">
    <property type="term" value="P:regulation of protein catabolic process"/>
    <property type="evidence" value="ECO:0007669"/>
    <property type="project" value="UniProtKB-UniRule"/>
</dbReference>
<evidence type="ECO:0000313" key="9">
    <source>
        <dbReference type="Proteomes" id="UP001497744"/>
    </source>
</evidence>
<feature type="domain" description="26S proteasome non-ATPase regulatory subunit 1/RPN2 N-terminal" evidence="7">
    <location>
        <begin position="32"/>
        <end position="338"/>
    </location>
</feature>
<feature type="region of interest" description="Disordered" evidence="5">
    <location>
        <begin position="844"/>
        <end position="875"/>
    </location>
</feature>
<evidence type="ECO:0000256" key="1">
    <source>
        <dbReference type="ARBA" id="ARBA00006308"/>
    </source>
</evidence>
<dbReference type="Proteomes" id="UP001497744">
    <property type="component" value="Unassembled WGS sequence"/>
</dbReference>
<dbReference type="InterPro" id="IPR016024">
    <property type="entry name" value="ARM-type_fold"/>
</dbReference>
<feature type="compositionally biased region" description="Low complexity" evidence="5">
    <location>
        <begin position="858"/>
        <end position="868"/>
    </location>
</feature>
<dbReference type="Gene3D" id="1.25.10.10">
    <property type="entry name" value="Leucine-rich Repeat Variant"/>
    <property type="match status" value="1"/>
</dbReference>
<dbReference type="InterPro" id="IPR016642">
    <property type="entry name" value="26S_Psome_Rpn2"/>
</dbReference>
<dbReference type="GO" id="GO:0005634">
    <property type="term" value="C:nucleus"/>
    <property type="evidence" value="ECO:0007669"/>
    <property type="project" value="TreeGrafter"/>
</dbReference>
<sequence length="1012" mass="110087">MILAPAAEISVASAGPAALAPQDARLLGRVSSVDPVLALLHERDDASRELGLRQIDALVDTFWAEIADSVAVIERLHEDTGFPARDLAALVASKVYFHLQEYPKALHYALAAGDRFDPQERSEYANIIVAKAIGEYIQLRQAEHDAAAPPAAPVVERGSHARLEALVTKLIETSVSTGDENHAVGVALDSRRLDLILRILGESPDCGALLDYILGLMDGVLNREFSTSLYEHFCNILLAMPLDTLCRHYSSLVTCLYRLNDHERMAQLLLDMVNRDDYLRAYQICYDLVDVGDQKFLTALKESPVLDVEGNLVVDRVKRVLSGKSTTELYLQFLHRKNHTDLRLLEQYMNGVNQRSSVAHNAVVISHAIMQAGTCCDVFLRDNLSWLAKANNWAKFTATASVGVIHRGYVKNYKKILSSYLPGDTPNAAHAYSEGGSLYAIGLILSNHYDPDAADLLLKHLRNDTADEAVHHGAALGLGLVCMGRCDSVVYEDLKATLFKNSAVSGQAAAIAIGLLMFGSGNPQVLDTLYSFCVDTQHEKIVRACALAIGMILYRCETDANQMITSLCKHNEAVVRYGGMYAYAMAFCGTGSSKAVKDLLYASVSDVSDDVRRAAVISIGFVLCNTPEEVPRVLKLLVASYNPHVRYGAAMAIGISCASNSQPDVVKLLHSLASDRSDFVRQGAFIALGLVLQQSNAESCTDIMQVRDLFKSVATEKNHDIMAKFGAIMGAGLMDAGGQNCVASLYTCRGNMRREAVAGFLMFTQYWYWHSFTHFIGLTLQPTCLVGINGDLQIPTGYKVLCTSPPKLFDYVPHVTDEPKESKKEETTAVLSISAKRRAWLSSAKSGEQAADREGAADKSAAPDDSASVFSEGKSQRMEISSVAATLGQSSHDSNEGSSVDLSGDVLMASDVASTASSGDLLSAAVLNEIEEAKVDQLLAGATLLQNPCRLLPRQAAYCVEPRGSRYAAVFPDRRYGIVLLRDQTPDAPEEYVACDSDEAEARPFTPFEYKC</sequence>
<dbReference type="PIRSF" id="PIRSF015947">
    <property type="entry name" value="26S_Psome_Rpn2"/>
    <property type="match status" value="1"/>
</dbReference>
<keyword evidence="9" id="KW-1185">Reference proteome</keyword>
<dbReference type="GO" id="GO:0008540">
    <property type="term" value="C:proteasome regulatory particle, base subcomplex"/>
    <property type="evidence" value="ECO:0007669"/>
    <property type="project" value="UniProtKB-UniRule"/>
</dbReference>
<dbReference type="AlphaFoldDB" id="A0AAV4LZQ4"/>
<dbReference type="PANTHER" id="PTHR10943">
    <property type="entry name" value="26S PROTEASOME NON-ATPASE REGULATORY SUBUNIT"/>
    <property type="match status" value="1"/>
</dbReference>
<keyword evidence="3 4" id="KW-0647">Proteasome</keyword>
<dbReference type="Pfam" id="PF18004">
    <property type="entry name" value="RPN2_C"/>
    <property type="match status" value="1"/>
</dbReference>
<name>A0AAV4LZQ4_BABCB</name>
<evidence type="ECO:0000256" key="4">
    <source>
        <dbReference type="PIRNR" id="PIRNR015947"/>
    </source>
</evidence>
<dbReference type="InterPro" id="IPR002015">
    <property type="entry name" value="Proteasome/cyclosome_rpt"/>
</dbReference>
<dbReference type="GO" id="GO:0034515">
    <property type="term" value="C:proteasome storage granule"/>
    <property type="evidence" value="ECO:0007669"/>
    <property type="project" value="TreeGrafter"/>
</dbReference>
<dbReference type="Pfam" id="PF13646">
    <property type="entry name" value="HEAT_2"/>
    <property type="match status" value="1"/>
</dbReference>
<proteinExistence type="inferred from homology"/>
<dbReference type="FunFam" id="1.25.10.10:FF:000017">
    <property type="entry name" value="26S proteasome non-ATPase regulatory subunit 1"/>
    <property type="match status" value="1"/>
</dbReference>
<organism evidence="8 9">
    <name type="scientific">Babesia caballi</name>
    <dbReference type="NCBI Taxonomy" id="5871"/>
    <lineage>
        <taxon>Eukaryota</taxon>
        <taxon>Sar</taxon>
        <taxon>Alveolata</taxon>
        <taxon>Apicomplexa</taxon>
        <taxon>Aconoidasida</taxon>
        <taxon>Piroplasmida</taxon>
        <taxon>Babesiidae</taxon>
        <taxon>Babesia</taxon>
    </lineage>
</organism>
<dbReference type="Pfam" id="PF21505">
    <property type="entry name" value="RPN2_N"/>
    <property type="match status" value="1"/>
</dbReference>
<dbReference type="Pfam" id="PF01851">
    <property type="entry name" value="PC_rep"/>
    <property type="match status" value="1"/>
</dbReference>
<dbReference type="InterPro" id="IPR048570">
    <property type="entry name" value="PSMD1_RPN2_N"/>
</dbReference>
<dbReference type="InterPro" id="IPR040623">
    <property type="entry name" value="RPN2_C"/>
</dbReference>
<gene>
    <name evidence="8" type="ORF">BcabD6B2_46430</name>
</gene>
<feature type="domain" description="26S proteasome regulatory subunit RPN2 C-terminal" evidence="6">
    <location>
        <begin position="783"/>
        <end position="993"/>
    </location>
</feature>
<evidence type="ECO:0000259" key="6">
    <source>
        <dbReference type="Pfam" id="PF18004"/>
    </source>
</evidence>
<evidence type="ECO:0000256" key="5">
    <source>
        <dbReference type="SAM" id="MobiDB-lite"/>
    </source>
</evidence>
<dbReference type="RefSeq" id="XP_067717277.1">
    <property type="nucleotide sequence ID" value="XM_067861176.1"/>
</dbReference>
<comment type="similarity">
    <text evidence="1 4">Belongs to the proteasome subunit S1 family.</text>
</comment>
<accession>A0AAV4LZQ4</accession>
<keyword evidence="2" id="KW-0677">Repeat</keyword>
<protein>
    <submittedName>
        <fullName evidence="8">26S proteasome regulatory subunit</fullName>
    </submittedName>
</protein>
<reference evidence="8 9" key="1">
    <citation type="submission" date="2021-06" db="EMBL/GenBank/DDBJ databases">
        <title>Genome sequence of Babesia caballi.</title>
        <authorList>
            <person name="Yamagishi J."/>
            <person name="Kidaka T."/>
            <person name="Ochi A."/>
        </authorList>
    </citation>
    <scope>NUCLEOTIDE SEQUENCE [LARGE SCALE GENOMIC DNA]</scope>
    <source>
        <strain evidence="8">USDA-D6B2</strain>
    </source>
</reference>
<evidence type="ECO:0000256" key="2">
    <source>
        <dbReference type="ARBA" id="ARBA00022737"/>
    </source>
</evidence>
<dbReference type="GeneID" id="94196689"/>
<evidence type="ECO:0000259" key="7">
    <source>
        <dbReference type="Pfam" id="PF21505"/>
    </source>
</evidence>
<comment type="caution">
    <text evidence="8">The sequence shown here is derived from an EMBL/GenBank/DDBJ whole genome shotgun (WGS) entry which is preliminary data.</text>
</comment>
<dbReference type="EMBL" id="BPLF01000004">
    <property type="protein sequence ID" value="GIX65208.1"/>
    <property type="molecule type" value="Genomic_DNA"/>
</dbReference>
<dbReference type="InterPro" id="IPR011989">
    <property type="entry name" value="ARM-like"/>
</dbReference>
<evidence type="ECO:0000256" key="3">
    <source>
        <dbReference type="ARBA" id="ARBA00022942"/>
    </source>
</evidence>
<evidence type="ECO:0000313" key="8">
    <source>
        <dbReference type="EMBL" id="GIX65208.1"/>
    </source>
</evidence>
<dbReference type="PANTHER" id="PTHR10943:SF2">
    <property type="entry name" value="26S PROTEASOME NON-ATPASE REGULATORY SUBUNIT 1"/>
    <property type="match status" value="1"/>
</dbReference>